<gene>
    <name evidence="2" type="ORF">ASPCADRAFT_207759</name>
</gene>
<proteinExistence type="predicted"/>
<evidence type="ECO:0000313" key="2">
    <source>
        <dbReference type="EMBL" id="OOF95273.1"/>
    </source>
</evidence>
<accession>A0A1R3RLD0</accession>
<organism evidence="2 3">
    <name type="scientific">Aspergillus carbonarius (strain ITEM 5010)</name>
    <dbReference type="NCBI Taxonomy" id="602072"/>
    <lineage>
        <taxon>Eukaryota</taxon>
        <taxon>Fungi</taxon>
        <taxon>Dikarya</taxon>
        <taxon>Ascomycota</taxon>
        <taxon>Pezizomycotina</taxon>
        <taxon>Eurotiomycetes</taxon>
        <taxon>Eurotiomycetidae</taxon>
        <taxon>Eurotiales</taxon>
        <taxon>Aspergillaceae</taxon>
        <taxon>Aspergillus</taxon>
        <taxon>Aspergillus subgen. Circumdati</taxon>
    </lineage>
</organism>
<dbReference type="Proteomes" id="UP000188318">
    <property type="component" value="Unassembled WGS sequence"/>
</dbReference>
<keyword evidence="1" id="KW-0732">Signal</keyword>
<evidence type="ECO:0008006" key="4">
    <source>
        <dbReference type="Google" id="ProtNLM"/>
    </source>
</evidence>
<dbReference type="EMBL" id="KV907500">
    <property type="protein sequence ID" value="OOF95273.1"/>
    <property type="molecule type" value="Genomic_DNA"/>
</dbReference>
<dbReference type="OMA" id="ACCYTIG"/>
<dbReference type="VEuPathDB" id="FungiDB:ASPCADRAFT_207759"/>
<evidence type="ECO:0000256" key="1">
    <source>
        <dbReference type="SAM" id="SignalP"/>
    </source>
</evidence>
<protein>
    <recommendedName>
        <fullName evidence="4">Hydrophobin</fullName>
    </recommendedName>
</protein>
<keyword evidence="3" id="KW-1185">Reference proteome</keyword>
<dbReference type="OrthoDB" id="4269539at2759"/>
<feature type="signal peptide" evidence="1">
    <location>
        <begin position="1"/>
        <end position="19"/>
    </location>
</feature>
<feature type="chain" id="PRO_5012141984" description="Hydrophobin" evidence="1">
    <location>
        <begin position="20"/>
        <end position="95"/>
    </location>
</feature>
<sequence>MKFNSILLTLAASVTLVSAGDYYCPFAQDNSGMIQQPYCCDEFTDSKGGSVAKEGQNCQSMTTWVDECPQGGSVKCCYTIGPVYICTAEAEQSDD</sequence>
<evidence type="ECO:0000313" key="3">
    <source>
        <dbReference type="Proteomes" id="UP000188318"/>
    </source>
</evidence>
<dbReference type="AlphaFoldDB" id="A0A1R3RLD0"/>
<name>A0A1R3RLD0_ASPC5</name>
<reference evidence="3" key="1">
    <citation type="journal article" date="2017" name="Genome Biol.">
        <title>Comparative genomics reveals high biological diversity and specific adaptations in the industrially and medically important fungal genus Aspergillus.</title>
        <authorList>
            <person name="de Vries R.P."/>
            <person name="Riley R."/>
            <person name="Wiebenga A."/>
            <person name="Aguilar-Osorio G."/>
            <person name="Amillis S."/>
            <person name="Uchima C.A."/>
            <person name="Anderluh G."/>
            <person name="Asadollahi M."/>
            <person name="Askin M."/>
            <person name="Barry K."/>
            <person name="Battaglia E."/>
            <person name="Bayram O."/>
            <person name="Benocci T."/>
            <person name="Braus-Stromeyer S.A."/>
            <person name="Caldana C."/>
            <person name="Canovas D."/>
            <person name="Cerqueira G.C."/>
            <person name="Chen F."/>
            <person name="Chen W."/>
            <person name="Choi C."/>
            <person name="Clum A."/>
            <person name="Dos Santos R.A."/>
            <person name="Damasio A.R."/>
            <person name="Diallinas G."/>
            <person name="Emri T."/>
            <person name="Fekete E."/>
            <person name="Flipphi M."/>
            <person name="Freyberg S."/>
            <person name="Gallo A."/>
            <person name="Gournas C."/>
            <person name="Habgood R."/>
            <person name="Hainaut M."/>
            <person name="Harispe M.L."/>
            <person name="Henrissat B."/>
            <person name="Hilden K.S."/>
            <person name="Hope R."/>
            <person name="Hossain A."/>
            <person name="Karabika E."/>
            <person name="Karaffa L."/>
            <person name="Karanyi Z."/>
            <person name="Krasevec N."/>
            <person name="Kuo A."/>
            <person name="Kusch H."/>
            <person name="LaButti K."/>
            <person name="Lagendijk E.L."/>
            <person name="Lapidus A."/>
            <person name="Levasseur A."/>
            <person name="Lindquist E."/>
            <person name="Lipzen A."/>
            <person name="Logrieco A.F."/>
            <person name="MacCabe A."/>
            <person name="Maekelae M.R."/>
            <person name="Malavazi I."/>
            <person name="Melin P."/>
            <person name="Meyer V."/>
            <person name="Mielnichuk N."/>
            <person name="Miskei M."/>
            <person name="Molnar A.P."/>
            <person name="Mule G."/>
            <person name="Ngan C.Y."/>
            <person name="Orejas M."/>
            <person name="Orosz E."/>
            <person name="Ouedraogo J.P."/>
            <person name="Overkamp K.M."/>
            <person name="Park H.-S."/>
            <person name="Perrone G."/>
            <person name="Piumi F."/>
            <person name="Punt P.J."/>
            <person name="Ram A.F."/>
            <person name="Ramon A."/>
            <person name="Rauscher S."/>
            <person name="Record E."/>
            <person name="Riano-Pachon D.M."/>
            <person name="Robert V."/>
            <person name="Roehrig J."/>
            <person name="Ruller R."/>
            <person name="Salamov A."/>
            <person name="Salih N.S."/>
            <person name="Samson R.A."/>
            <person name="Sandor E."/>
            <person name="Sanguinetti M."/>
            <person name="Schuetze T."/>
            <person name="Sepcic K."/>
            <person name="Shelest E."/>
            <person name="Sherlock G."/>
            <person name="Sophianopoulou V."/>
            <person name="Squina F.M."/>
            <person name="Sun H."/>
            <person name="Susca A."/>
            <person name="Todd R.B."/>
            <person name="Tsang A."/>
            <person name="Unkles S.E."/>
            <person name="van de Wiele N."/>
            <person name="van Rossen-Uffink D."/>
            <person name="Oliveira J.V."/>
            <person name="Vesth T.C."/>
            <person name="Visser J."/>
            <person name="Yu J.-H."/>
            <person name="Zhou M."/>
            <person name="Andersen M.R."/>
            <person name="Archer D.B."/>
            <person name="Baker S.E."/>
            <person name="Benoit I."/>
            <person name="Brakhage A.A."/>
            <person name="Braus G.H."/>
            <person name="Fischer R."/>
            <person name="Frisvad J.C."/>
            <person name="Goldman G.H."/>
            <person name="Houbraken J."/>
            <person name="Oakley B."/>
            <person name="Pocsi I."/>
            <person name="Scazzocchio C."/>
            <person name="Seiboth B."/>
            <person name="vanKuyk P.A."/>
            <person name="Wortman J."/>
            <person name="Dyer P.S."/>
            <person name="Grigoriev I.V."/>
        </authorList>
    </citation>
    <scope>NUCLEOTIDE SEQUENCE [LARGE SCALE GENOMIC DNA]</scope>
    <source>
        <strain evidence="3">ITEM 5010</strain>
    </source>
</reference>